<dbReference type="GO" id="GO:0004719">
    <property type="term" value="F:protein-L-isoaspartate (D-aspartate) O-methyltransferase activity"/>
    <property type="evidence" value="ECO:0007669"/>
    <property type="project" value="UniProtKB-EC"/>
</dbReference>
<evidence type="ECO:0000256" key="2">
    <source>
        <dbReference type="ARBA" id="ARBA00005369"/>
    </source>
</evidence>
<evidence type="ECO:0000256" key="1">
    <source>
        <dbReference type="ARBA" id="ARBA00004496"/>
    </source>
</evidence>
<dbReference type="SUPFAM" id="SSF53335">
    <property type="entry name" value="S-adenosyl-L-methionine-dependent methyltransferases"/>
    <property type="match status" value="1"/>
</dbReference>
<reference evidence="10" key="1">
    <citation type="journal article" date="2019" name="Int. J. Syst. Evol. Microbiol.">
        <title>The Global Catalogue of Microorganisms (GCM) 10K type strain sequencing project: providing services to taxonomists for standard genome sequencing and annotation.</title>
        <authorList>
            <consortium name="The Broad Institute Genomics Platform"/>
            <consortium name="The Broad Institute Genome Sequencing Center for Infectious Disease"/>
            <person name="Wu L."/>
            <person name="Ma J."/>
        </authorList>
    </citation>
    <scope>NUCLEOTIDE SEQUENCE [LARGE SCALE GENOMIC DNA]</scope>
    <source>
        <strain evidence="10">CGMCC 1.12449</strain>
    </source>
</reference>
<dbReference type="NCBIfam" id="NF001453">
    <property type="entry name" value="PRK00312.1"/>
    <property type="match status" value="1"/>
</dbReference>
<dbReference type="PANTHER" id="PTHR11579">
    <property type="entry name" value="PROTEIN-L-ISOASPARTATE O-METHYLTRANSFERASE"/>
    <property type="match status" value="1"/>
</dbReference>
<comment type="caution">
    <text evidence="9">The sequence shown here is derived from an EMBL/GenBank/DDBJ whole genome shotgun (WGS) entry which is preliminary data.</text>
</comment>
<dbReference type="Pfam" id="PF01135">
    <property type="entry name" value="PCMT"/>
    <property type="match status" value="1"/>
</dbReference>
<dbReference type="EC" id="2.1.1.77" evidence="7"/>
<proteinExistence type="inferred from homology"/>
<accession>A0ABW4MA83</accession>
<dbReference type="NCBIfam" id="TIGR00080">
    <property type="entry name" value="pimt"/>
    <property type="match status" value="1"/>
</dbReference>
<dbReference type="EMBL" id="JBHUEL010000001">
    <property type="protein sequence ID" value="MFD1765297.1"/>
    <property type="molecule type" value="Genomic_DNA"/>
</dbReference>
<evidence type="ECO:0000256" key="5">
    <source>
        <dbReference type="ARBA" id="ARBA00022679"/>
    </source>
</evidence>
<evidence type="ECO:0000256" key="4">
    <source>
        <dbReference type="ARBA" id="ARBA00022603"/>
    </source>
</evidence>
<keyword evidence="5 7" id="KW-0808">Transferase</keyword>
<gene>
    <name evidence="7" type="primary">pcm</name>
    <name evidence="9" type="ORF">ACFSAG_00375</name>
</gene>
<dbReference type="PANTHER" id="PTHR11579:SF0">
    <property type="entry name" value="PROTEIN-L-ISOASPARTATE(D-ASPARTATE) O-METHYLTRANSFERASE"/>
    <property type="match status" value="1"/>
</dbReference>
<evidence type="ECO:0000256" key="7">
    <source>
        <dbReference type="HAMAP-Rule" id="MF_00090"/>
    </source>
</evidence>
<comment type="function">
    <text evidence="7">Catalyzes the methyl esterification of L-isoaspartyl residues in peptides and proteins that result from spontaneous decomposition of normal L-aspartyl and L-asparaginyl residues. It plays a role in the repair and/or degradation of damaged proteins.</text>
</comment>
<comment type="similarity">
    <text evidence="2 7">Belongs to the methyltransferase superfamily. L-isoaspartyl/D-aspartyl protein methyltransferase family.</text>
</comment>
<protein>
    <recommendedName>
        <fullName evidence="7">Protein-L-isoaspartate O-methyltransferase</fullName>
        <ecNumber evidence="7">2.1.1.77</ecNumber>
    </recommendedName>
    <alternativeName>
        <fullName evidence="7">L-isoaspartyl protein carboxyl methyltransferase</fullName>
    </alternativeName>
    <alternativeName>
        <fullName evidence="7">Protein L-isoaspartyl methyltransferase</fullName>
    </alternativeName>
    <alternativeName>
        <fullName evidence="7">Protein-beta-aspartate methyltransferase</fullName>
        <shortName evidence="7">PIMT</shortName>
    </alternativeName>
</protein>
<dbReference type="HAMAP" id="MF_00090">
    <property type="entry name" value="PIMT"/>
    <property type="match status" value="1"/>
</dbReference>
<evidence type="ECO:0000313" key="10">
    <source>
        <dbReference type="Proteomes" id="UP001597215"/>
    </source>
</evidence>
<feature type="signal peptide" evidence="8">
    <location>
        <begin position="1"/>
        <end position="21"/>
    </location>
</feature>
<name>A0ABW4MA83_9SPHN</name>
<dbReference type="InterPro" id="IPR029063">
    <property type="entry name" value="SAM-dependent_MTases_sf"/>
</dbReference>
<feature type="active site" evidence="7">
    <location>
        <position position="94"/>
    </location>
</feature>
<dbReference type="PROSITE" id="PS01279">
    <property type="entry name" value="PCMT"/>
    <property type="match status" value="1"/>
</dbReference>
<sequence>MKAFRWMGGLAAAIVLFGALAAASNAETSQDPRAAMMHKVELRGKSGRIKQDRYWHDALAAMTKLDRADFVPSDQRISAYRDTPLPIGFEQTISDPFVVAVMTSLLRIEKSDRILEIGTGSGYQAAVLAGLALDVRTVEIVEPLAQRASETLARLCFDNVTVRAGDGYDGWPDGAPYDAIIVTAGTPRIPQPLLDQLKPGGRMVIPVGKGFWDEQLFLVTKSRKNKVTQKSIGPVMFVDFTGKVRGQPQR</sequence>
<evidence type="ECO:0000256" key="3">
    <source>
        <dbReference type="ARBA" id="ARBA00022490"/>
    </source>
</evidence>
<dbReference type="InterPro" id="IPR000682">
    <property type="entry name" value="PCMT"/>
</dbReference>
<organism evidence="9 10">
    <name type="scientific">Sphingorhabdus buctiana</name>
    <dbReference type="NCBI Taxonomy" id="1508805"/>
    <lineage>
        <taxon>Bacteria</taxon>
        <taxon>Pseudomonadati</taxon>
        <taxon>Pseudomonadota</taxon>
        <taxon>Alphaproteobacteria</taxon>
        <taxon>Sphingomonadales</taxon>
        <taxon>Sphingomonadaceae</taxon>
        <taxon>Sphingorhabdus</taxon>
    </lineage>
</organism>
<keyword evidence="3 7" id="KW-0963">Cytoplasm</keyword>
<evidence type="ECO:0000256" key="8">
    <source>
        <dbReference type="SAM" id="SignalP"/>
    </source>
</evidence>
<dbReference type="GO" id="GO:0032259">
    <property type="term" value="P:methylation"/>
    <property type="evidence" value="ECO:0007669"/>
    <property type="project" value="UniProtKB-KW"/>
</dbReference>
<comment type="catalytic activity">
    <reaction evidence="7">
        <text>[protein]-L-isoaspartate + S-adenosyl-L-methionine = [protein]-L-isoaspartate alpha-methyl ester + S-adenosyl-L-homocysteine</text>
        <dbReference type="Rhea" id="RHEA:12705"/>
        <dbReference type="Rhea" id="RHEA-COMP:12143"/>
        <dbReference type="Rhea" id="RHEA-COMP:12144"/>
        <dbReference type="ChEBI" id="CHEBI:57856"/>
        <dbReference type="ChEBI" id="CHEBI:59789"/>
        <dbReference type="ChEBI" id="CHEBI:90596"/>
        <dbReference type="ChEBI" id="CHEBI:90598"/>
        <dbReference type="EC" id="2.1.1.77"/>
    </reaction>
</comment>
<dbReference type="CDD" id="cd02440">
    <property type="entry name" value="AdoMet_MTases"/>
    <property type="match status" value="1"/>
</dbReference>
<evidence type="ECO:0000313" key="9">
    <source>
        <dbReference type="EMBL" id="MFD1765297.1"/>
    </source>
</evidence>
<dbReference type="Proteomes" id="UP001597215">
    <property type="component" value="Unassembled WGS sequence"/>
</dbReference>
<keyword evidence="8" id="KW-0732">Signal</keyword>
<comment type="subcellular location">
    <subcellularLocation>
        <location evidence="1 7">Cytoplasm</location>
    </subcellularLocation>
</comment>
<dbReference type="Gene3D" id="3.40.50.150">
    <property type="entry name" value="Vaccinia Virus protein VP39"/>
    <property type="match status" value="1"/>
</dbReference>
<keyword evidence="6 7" id="KW-0949">S-adenosyl-L-methionine</keyword>
<feature type="chain" id="PRO_5047344540" description="Protein-L-isoaspartate O-methyltransferase" evidence="8">
    <location>
        <begin position="22"/>
        <end position="250"/>
    </location>
</feature>
<keyword evidence="4 7" id="KW-0489">Methyltransferase</keyword>
<evidence type="ECO:0000256" key="6">
    <source>
        <dbReference type="ARBA" id="ARBA00022691"/>
    </source>
</evidence>
<keyword evidence="10" id="KW-1185">Reference proteome</keyword>